<dbReference type="AlphaFoldDB" id="A0A1I7E843"/>
<evidence type="ECO:0000256" key="7">
    <source>
        <dbReference type="SAM" id="Phobius"/>
    </source>
</evidence>
<organism evidence="9 10">
    <name type="scientific">Sedimentitalea nanhaiensis</name>
    <dbReference type="NCBI Taxonomy" id="999627"/>
    <lineage>
        <taxon>Bacteria</taxon>
        <taxon>Pseudomonadati</taxon>
        <taxon>Pseudomonadota</taxon>
        <taxon>Alphaproteobacteria</taxon>
        <taxon>Rhodobacterales</taxon>
        <taxon>Paracoccaceae</taxon>
        <taxon>Sedimentitalea</taxon>
    </lineage>
</organism>
<dbReference type="Gene3D" id="2.40.30.170">
    <property type="match status" value="1"/>
</dbReference>
<dbReference type="Proteomes" id="UP000182466">
    <property type="component" value="Unassembled WGS sequence"/>
</dbReference>
<dbReference type="PANTHER" id="PTHR30386">
    <property type="entry name" value="MEMBRANE FUSION SUBUNIT OF EMRAB-TOLC MULTIDRUG EFFLUX PUMP"/>
    <property type="match status" value="1"/>
</dbReference>
<reference evidence="9 10" key="1">
    <citation type="submission" date="2016-10" db="EMBL/GenBank/DDBJ databases">
        <authorList>
            <person name="de Groot N.N."/>
        </authorList>
    </citation>
    <scope>NUCLEOTIDE SEQUENCE [LARGE SCALE GENOMIC DNA]</scope>
    <source>
        <strain evidence="9 10">CGMCC 1.10959</strain>
    </source>
</reference>
<comment type="subcellular location">
    <subcellularLocation>
        <location evidence="1">Membrane</location>
        <topology evidence="1">Single-pass membrane protein</topology>
    </subcellularLocation>
</comment>
<accession>A0A1I7E843</accession>
<proteinExistence type="predicted"/>
<evidence type="ECO:0000256" key="1">
    <source>
        <dbReference type="ARBA" id="ARBA00004167"/>
    </source>
</evidence>
<dbReference type="GO" id="GO:0016020">
    <property type="term" value="C:membrane"/>
    <property type="evidence" value="ECO:0007669"/>
    <property type="project" value="UniProtKB-SubCell"/>
</dbReference>
<dbReference type="PANTHER" id="PTHR30386:SF26">
    <property type="entry name" value="TRANSPORT PROTEIN COMB"/>
    <property type="match status" value="1"/>
</dbReference>
<dbReference type="RefSeq" id="WP_245601548.1">
    <property type="nucleotide sequence ID" value="NZ_FPAW01000049.1"/>
</dbReference>
<evidence type="ECO:0000313" key="9">
    <source>
        <dbReference type="EMBL" id="SFU20079.1"/>
    </source>
</evidence>
<feature type="domain" description="CusB-like beta-barrel" evidence="8">
    <location>
        <begin position="297"/>
        <end position="386"/>
    </location>
</feature>
<dbReference type="PRINTS" id="PR01490">
    <property type="entry name" value="RTXTOXIND"/>
</dbReference>
<evidence type="ECO:0000256" key="5">
    <source>
        <dbReference type="SAM" id="Coils"/>
    </source>
</evidence>
<dbReference type="SUPFAM" id="SSF111369">
    <property type="entry name" value="HlyD-like secretion proteins"/>
    <property type="match status" value="2"/>
</dbReference>
<dbReference type="STRING" id="999627.SAMN05216236_14919"/>
<evidence type="ECO:0000256" key="3">
    <source>
        <dbReference type="ARBA" id="ARBA00022989"/>
    </source>
</evidence>
<feature type="coiled-coil region" evidence="5">
    <location>
        <begin position="116"/>
        <end position="175"/>
    </location>
</feature>
<keyword evidence="5" id="KW-0175">Coiled coil</keyword>
<gene>
    <name evidence="9" type="ORF">SAMN05216236_14919</name>
</gene>
<feature type="compositionally biased region" description="Basic and acidic residues" evidence="6">
    <location>
        <begin position="1"/>
        <end position="18"/>
    </location>
</feature>
<dbReference type="GO" id="GO:0055085">
    <property type="term" value="P:transmembrane transport"/>
    <property type="evidence" value="ECO:0007669"/>
    <property type="project" value="InterPro"/>
</dbReference>
<name>A0A1I7E843_9RHOB</name>
<keyword evidence="3 7" id="KW-1133">Transmembrane helix</keyword>
<feature type="transmembrane region" description="Helical" evidence="7">
    <location>
        <begin position="40"/>
        <end position="59"/>
    </location>
</feature>
<dbReference type="Gene3D" id="2.40.50.100">
    <property type="match status" value="1"/>
</dbReference>
<dbReference type="InterPro" id="IPR050739">
    <property type="entry name" value="MFP"/>
</dbReference>
<evidence type="ECO:0000256" key="4">
    <source>
        <dbReference type="ARBA" id="ARBA00023136"/>
    </source>
</evidence>
<evidence type="ECO:0000313" key="10">
    <source>
        <dbReference type="Proteomes" id="UP000182466"/>
    </source>
</evidence>
<keyword evidence="2 7" id="KW-0812">Transmembrane</keyword>
<keyword evidence="4 7" id="KW-0472">Membrane</keyword>
<feature type="region of interest" description="Disordered" evidence="6">
    <location>
        <begin position="1"/>
        <end position="28"/>
    </location>
</feature>
<dbReference type="EMBL" id="FPAW01000049">
    <property type="protein sequence ID" value="SFU20079.1"/>
    <property type="molecule type" value="Genomic_DNA"/>
</dbReference>
<protein>
    <submittedName>
        <fullName evidence="9">Membrane fusion protein, multidrug efflux system</fullName>
    </submittedName>
</protein>
<evidence type="ECO:0000256" key="6">
    <source>
        <dbReference type="SAM" id="MobiDB-lite"/>
    </source>
</evidence>
<sequence>MTKMDEIKPAAPEAKETGETSVPDLPKPAARRSRVKWTRLLVVAAVLGVVAWLGTPWIIARFTQVHINDARIAASVVTVSSEVAGRVTELPVLVGDSVAAGTVLASIDQESSQPQLDAVIAKLAATDAQLSELENRKGMLTEQLAARREAANAGIAAAEANHEAALAVLQNTQTRHDRVVKLAEQNVSSQQSLDEVNAALATATQQERAAYAATEAARADLAIVEADAAQIAVLDSQIDSVRAGRVAIEAERRLKEIDLAHRTIDASFDGIVDATFVDVGEYVTPGTRLVMYHAPENVWIDANVKETEFSRLRVGSRASITVDAFPGRTFEGEVIGMGGAATSQLALLPSPNPSGNFTKVTQRLPIRVSIDADGVELRPGMMVEIYVDVAG</sequence>
<evidence type="ECO:0000256" key="2">
    <source>
        <dbReference type="ARBA" id="ARBA00022692"/>
    </source>
</evidence>
<evidence type="ECO:0000259" key="8">
    <source>
        <dbReference type="Pfam" id="PF25954"/>
    </source>
</evidence>
<keyword evidence="10" id="KW-1185">Reference proteome</keyword>
<dbReference type="InterPro" id="IPR058792">
    <property type="entry name" value="Beta-barrel_RND_2"/>
</dbReference>
<dbReference type="Pfam" id="PF25954">
    <property type="entry name" value="Beta-barrel_RND_2"/>
    <property type="match status" value="1"/>
</dbReference>
<dbReference type="eggNOG" id="COG1566">
    <property type="taxonomic scope" value="Bacteria"/>
</dbReference>